<sequence length="31" mass="3501">MITGNIISQEMIKQGDQRNEEQRIENLGASP</sequence>
<reference evidence="2" key="1">
    <citation type="journal article" date="2014" name="Front. Microbiol.">
        <title>High frequency of phylogenetically diverse reductive dehalogenase-homologous genes in deep subseafloor sedimentary metagenomes.</title>
        <authorList>
            <person name="Kawai M."/>
            <person name="Futagami T."/>
            <person name="Toyoda A."/>
            <person name="Takaki Y."/>
            <person name="Nishi S."/>
            <person name="Hori S."/>
            <person name="Arai W."/>
            <person name="Tsubouchi T."/>
            <person name="Morono Y."/>
            <person name="Uchiyama I."/>
            <person name="Ito T."/>
            <person name="Fujiyama A."/>
            <person name="Inagaki F."/>
            <person name="Takami H."/>
        </authorList>
    </citation>
    <scope>NUCLEOTIDE SEQUENCE</scope>
    <source>
        <strain evidence="2">Expedition CK06-06</strain>
    </source>
</reference>
<evidence type="ECO:0000313" key="2">
    <source>
        <dbReference type="EMBL" id="GAI40921.1"/>
    </source>
</evidence>
<accession>X1PEL7</accession>
<proteinExistence type="predicted"/>
<protein>
    <submittedName>
        <fullName evidence="2">Uncharacterized protein</fullName>
    </submittedName>
</protein>
<dbReference type="AlphaFoldDB" id="X1PEL7"/>
<feature type="region of interest" description="Disordered" evidence="1">
    <location>
        <begin position="1"/>
        <end position="31"/>
    </location>
</feature>
<feature type="non-terminal residue" evidence="2">
    <location>
        <position position="31"/>
    </location>
</feature>
<feature type="compositionally biased region" description="Basic and acidic residues" evidence="1">
    <location>
        <begin position="13"/>
        <end position="24"/>
    </location>
</feature>
<gene>
    <name evidence="2" type="ORF">S06H3_52011</name>
</gene>
<name>X1PEL7_9ZZZZ</name>
<comment type="caution">
    <text evidence="2">The sequence shown here is derived from an EMBL/GenBank/DDBJ whole genome shotgun (WGS) entry which is preliminary data.</text>
</comment>
<evidence type="ECO:0000256" key="1">
    <source>
        <dbReference type="SAM" id="MobiDB-lite"/>
    </source>
</evidence>
<organism evidence="2">
    <name type="scientific">marine sediment metagenome</name>
    <dbReference type="NCBI Taxonomy" id="412755"/>
    <lineage>
        <taxon>unclassified sequences</taxon>
        <taxon>metagenomes</taxon>
        <taxon>ecological metagenomes</taxon>
    </lineage>
</organism>
<dbReference type="EMBL" id="BARV01033047">
    <property type="protein sequence ID" value="GAI40921.1"/>
    <property type="molecule type" value="Genomic_DNA"/>
</dbReference>